<protein>
    <recommendedName>
        <fullName evidence="3">Apea-like HEPN domain-containing protein</fullName>
    </recommendedName>
</protein>
<organism evidence="1 2">
    <name type="scientific">Paralysiella testudinis</name>
    <dbReference type="NCBI Taxonomy" id="2809020"/>
    <lineage>
        <taxon>Bacteria</taxon>
        <taxon>Pseudomonadati</taxon>
        <taxon>Pseudomonadota</taxon>
        <taxon>Betaproteobacteria</taxon>
        <taxon>Neisseriales</taxon>
        <taxon>Neisseriaceae</taxon>
        <taxon>Paralysiella</taxon>
    </lineage>
</organism>
<accession>A0A892ZLN4</accession>
<proteinExistence type="predicted"/>
<sequence>MQTLQTHYQAHRQNYSEPFRLRIHRSLSWLDKAAHTADEDLDNRFIMLWIAFNAAYAKETAAGVLGSERSGFRHFLQTLCRLDTEQQIYTLVWESFPGNIRLLLDNRYIFQPFWDFHNGLISETAWQDDFARARQKAHKALAAKDTDTVLAVVFDRLYTLRNQLIHGGATCNSSVNRTQLKDGCAILLRFMPLMLWIMQQNHQHPDWGQPFYPVVKDQ</sequence>
<evidence type="ECO:0000313" key="2">
    <source>
        <dbReference type="Proteomes" id="UP000653156"/>
    </source>
</evidence>
<name>A0A892ZLN4_9NEIS</name>
<dbReference type="Proteomes" id="UP000653156">
    <property type="component" value="Chromosome"/>
</dbReference>
<dbReference type="KEGG" id="ptes:JQU52_06895"/>
<gene>
    <name evidence="1" type="ORF">JQU52_06895</name>
</gene>
<reference evidence="1" key="1">
    <citation type="submission" date="2021-02" db="EMBL/GenBank/DDBJ databases">
        <title>Neisseriaceae sp. 26B isolated from the cloaca of a Common Toad-headed Turtle (Mesoclemmys nasuta).</title>
        <authorList>
            <person name="Spergser J."/>
            <person name="Busse H.-J."/>
        </authorList>
    </citation>
    <scope>NUCLEOTIDE SEQUENCE</scope>
    <source>
        <strain evidence="1">26B</strain>
    </source>
</reference>
<evidence type="ECO:0000313" key="1">
    <source>
        <dbReference type="EMBL" id="QRQ83298.1"/>
    </source>
</evidence>
<dbReference type="AlphaFoldDB" id="A0A892ZLN4"/>
<dbReference type="EMBL" id="CP069798">
    <property type="protein sequence ID" value="QRQ83298.1"/>
    <property type="molecule type" value="Genomic_DNA"/>
</dbReference>
<keyword evidence="2" id="KW-1185">Reference proteome</keyword>
<evidence type="ECO:0008006" key="3">
    <source>
        <dbReference type="Google" id="ProtNLM"/>
    </source>
</evidence>